<dbReference type="SUPFAM" id="SSF53092">
    <property type="entry name" value="Creatinase/prolidase N-terminal domain"/>
    <property type="match status" value="1"/>
</dbReference>
<comment type="catalytic activity">
    <reaction evidence="1">
        <text>Release of any N-terminal amino acid, including proline, that is linked to proline, even from a dipeptide or tripeptide.</text>
        <dbReference type="EC" id="3.4.11.9"/>
    </reaction>
</comment>
<evidence type="ECO:0000256" key="5">
    <source>
        <dbReference type="ARBA" id="ARBA00022723"/>
    </source>
</evidence>
<organism evidence="9 10">
    <name type="scientific">Pullulanibacillus camelliae</name>
    <dbReference type="NCBI Taxonomy" id="1707096"/>
    <lineage>
        <taxon>Bacteria</taxon>
        <taxon>Bacillati</taxon>
        <taxon>Bacillota</taxon>
        <taxon>Bacilli</taxon>
        <taxon>Bacillales</taxon>
        <taxon>Sporolactobacillaceae</taxon>
        <taxon>Pullulanibacillus</taxon>
    </lineage>
</organism>
<dbReference type="InterPro" id="IPR052433">
    <property type="entry name" value="X-Pro_dipept-like"/>
</dbReference>
<evidence type="ECO:0000256" key="2">
    <source>
        <dbReference type="ARBA" id="ARBA00001936"/>
    </source>
</evidence>
<dbReference type="GO" id="GO:0030145">
    <property type="term" value="F:manganese ion binding"/>
    <property type="evidence" value="ECO:0007669"/>
    <property type="project" value="InterPro"/>
</dbReference>
<dbReference type="GO" id="GO:0006508">
    <property type="term" value="P:proteolysis"/>
    <property type="evidence" value="ECO:0007669"/>
    <property type="project" value="TreeGrafter"/>
</dbReference>
<keyword evidence="7" id="KW-0464">Manganese</keyword>
<protein>
    <recommendedName>
        <fullName evidence="4">Xaa-Pro aminopeptidase</fullName>
        <ecNumber evidence="4">3.4.11.9</ecNumber>
    </recommendedName>
</protein>
<dbReference type="Pfam" id="PF00557">
    <property type="entry name" value="Peptidase_M24"/>
    <property type="match status" value="1"/>
</dbReference>
<keyword evidence="10" id="KW-1185">Reference proteome</keyword>
<reference evidence="9" key="1">
    <citation type="journal article" date="2014" name="Int. J. Syst. Evol. Microbiol.">
        <title>Complete genome sequence of Corynebacterium casei LMG S-19264T (=DSM 44701T), isolated from a smear-ripened cheese.</title>
        <authorList>
            <consortium name="US DOE Joint Genome Institute (JGI-PGF)"/>
            <person name="Walter F."/>
            <person name="Albersmeier A."/>
            <person name="Kalinowski J."/>
            <person name="Ruckert C."/>
        </authorList>
    </citation>
    <scope>NUCLEOTIDE SEQUENCE</scope>
    <source>
        <strain evidence="9">CGMCC 1.15371</strain>
    </source>
</reference>
<keyword evidence="9" id="KW-0645">Protease</keyword>
<reference evidence="9" key="2">
    <citation type="submission" date="2020-09" db="EMBL/GenBank/DDBJ databases">
        <authorList>
            <person name="Sun Q."/>
            <person name="Zhou Y."/>
        </authorList>
    </citation>
    <scope>NUCLEOTIDE SEQUENCE</scope>
    <source>
        <strain evidence="9">CGMCC 1.15371</strain>
    </source>
</reference>
<dbReference type="GO" id="GO:0070006">
    <property type="term" value="F:metalloaminopeptidase activity"/>
    <property type="evidence" value="ECO:0007669"/>
    <property type="project" value="InterPro"/>
</dbReference>
<dbReference type="EMBL" id="BMIR01000027">
    <property type="protein sequence ID" value="GGE54702.1"/>
    <property type="molecule type" value="Genomic_DNA"/>
</dbReference>
<comment type="similarity">
    <text evidence="3">Belongs to the peptidase M24B family.</text>
</comment>
<feature type="domain" description="Aminopeptidase P N-terminal" evidence="8">
    <location>
        <begin position="1"/>
        <end position="137"/>
    </location>
</feature>
<accession>A0A8J3E0J9</accession>
<dbReference type="Proteomes" id="UP000628775">
    <property type="component" value="Unassembled WGS sequence"/>
</dbReference>
<evidence type="ECO:0000256" key="4">
    <source>
        <dbReference type="ARBA" id="ARBA00012574"/>
    </source>
</evidence>
<dbReference type="InterPro" id="IPR029149">
    <property type="entry name" value="Creatin/AminoP/Spt16_N"/>
</dbReference>
<dbReference type="SMART" id="SM01011">
    <property type="entry name" value="AMP_N"/>
    <property type="match status" value="1"/>
</dbReference>
<keyword evidence="6" id="KW-0378">Hydrolase</keyword>
<keyword evidence="5" id="KW-0479">Metal-binding</keyword>
<dbReference type="CDD" id="cd01087">
    <property type="entry name" value="Prolidase"/>
    <property type="match status" value="1"/>
</dbReference>
<evidence type="ECO:0000313" key="10">
    <source>
        <dbReference type="Proteomes" id="UP000628775"/>
    </source>
</evidence>
<dbReference type="SUPFAM" id="SSF55920">
    <property type="entry name" value="Creatinase/aminopeptidase"/>
    <property type="match status" value="1"/>
</dbReference>
<dbReference type="GO" id="GO:0005829">
    <property type="term" value="C:cytosol"/>
    <property type="evidence" value="ECO:0007669"/>
    <property type="project" value="TreeGrafter"/>
</dbReference>
<name>A0A8J3E0J9_9BACL</name>
<gene>
    <name evidence="9" type="ORF">GCM10011391_37050</name>
</gene>
<proteinExistence type="inferred from homology"/>
<dbReference type="Pfam" id="PF05195">
    <property type="entry name" value="AMP_N"/>
    <property type="match status" value="1"/>
</dbReference>
<evidence type="ECO:0000256" key="1">
    <source>
        <dbReference type="ARBA" id="ARBA00001424"/>
    </source>
</evidence>
<comment type="caution">
    <text evidence="9">The sequence shown here is derived from an EMBL/GenBank/DDBJ whole genome shotgun (WGS) entry which is preliminary data.</text>
</comment>
<dbReference type="PANTHER" id="PTHR43226">
    <property type="entry name" value="XAA-PRO AMINOPEPTIDASE 3"/>
    <property type="match status" value="1"/>
</dbReference>
<dbReference type="Gene3D" id="3.40.350.10">
    <property type="entry name" value="Creatinase/prolidase N-terminal domain"/>
    <property type="match status" value="1"/>
</dbReference>
<comment type="cofactor">
    <cofactor evidence="2">
        <name>Mn(2+)</name>
        <dbReference type="ChEBI" id="CHEBI:29035"/>
    </cofactor>
</comment>
<dbReference type="AlphaFoldDB" id="A0A8J3E0J9"/>
<keyword evidence="9" id="KW-0031">Aminopeptidase</keyword>
<evidence type="ECO:0000256" key="7">
    <source>
        <dbReference type="ARBA" id="ARBA00023211"/>
    </source>
</evidence>
<evidence type="ECO:0000313" key="9">
    <source>
        <dbReference type="EMBL" id="GGE54702.1"/>
    </source>
</evidence>
<dbReference type="InterPro" id="IPR036005">
    <property type="entry name" value="Creatinase/aminopeptidase-like"/>
</dbReference>
<sequence length="416" mass="47144">MDTQFFSSNRERFVNQLEDRSLAVFFAGQAPQSSGDQLHPFVPNRNFYYLSGIDEPHIILVMAKFNGKVTEHLFVERPDPIMAKWIGESMTPEEAEDASGISNVEFLEDFKSFIQNQLLAKPYQHMYLDLEKRSWDAAQTPAQAFAQEVSSRYPSVQLHNAYHTICDMRLIKTQEEIAEIKEAGRITSEGIKHLMRHAKPGMKEYELEAYFDFVLKTHGVKHHAFHTIAASGENATVLHYEDNNDTVNDGELVLLDLGAQWNYYNGDISYTFPVNGKFTERQKTIYNIVLKALHEISAMIKPGVPFGDLQAATRRLLAEECIKIGLIDDPEDISEYYFHGVSHSLGLDTHDVGAIRERKLEPGMVITVEPGLYIPEEGIGIRIEDDVAVTANGHENLTPDLPRTVEEIEAFLAENR</sequence>
<dbReference type="EC" id="3.4.11.9" evidence="4"/>
<dbReference type="Gene3D" id="3.90.230.10">
    <property type="entry name" value="Creatinase/methionine aminopeptidase superfamily"/>
    <property type="match status" value="1"/>
</dbReference>
<dbReference type="InterPro" id="IPR000994">
    <property type="entry name" value="Pept_M24"/>
</dbReference>
<evidence type="ECO:0000256" key="3">
    <source>
        <dbReference type="ARBA" id="ARBA00008766"/>
    </source>
</evidence>
<evidence type="ECO:0000256" key="6">
    <source>
        <dbReference type="ARBA" id="ARBA00022801"/>
    </source>
</evidence>
<dbReference type="PANTHER" id="PTHR43226:SF4">
    <property type="entry name" value="XAA-PRO AMINOPEPTIDASE 3"/>
    <property type="match status" value="1"/>
</dbReference>
<evidence type="ECO:0000259" key="8">
    <source>
        <dbReference type="SMART" id="SM01011"/>
    </source>
</evidence>
<dbReference type="InterPro" id="IPR007865">
    <property type="entry name" value="Aminopep_P_N"/>
</dbReference>
<dbReference type="RefSeq" id="WP_188698316.1">
    <property type="nucleotide sequence ID" value="NZ_BMIR01000027.1"/>
</dbReference>